<dbReference type="InterPro" id="IPR009100">
    <property type="entry name" value="AcylCoA_DH/oxidase_NM_dom_sf"/>
</dbReference>
<comment type="cofactor">
    <cofactor evidence="1">
        <name>FAD</name>
        <dbReference type="ChEBI" id="CHEBI:57692"/>
    </cofactor>
</comment>
<evidence type="ECO:0000259" key="7">
    <source>
        <dbReference type="Pfam" id="PF02770"/>
    </source>
</evidence>
<gene>
    <name evidence="9" type="ORF">METZ01_LOCUS6445</name>
</gene>
<dbReference type="GO" id="GO:0050660">
    <property type="term" value="F:flavin adenine dinucleotide binding"/>
    <property type="evidence" value="ECO:0007669"/>
    <property type="project" value="InterPro"/>
</dbReference>
<reference evidence="9" key="1">
    <citation type="submission" date="2018-05" db="EMBL/GenBank/DDBJ databases">
        <authorList>
            <person name="Lanie J.A."/>
            <person name="Ng W.-L."/>
            <person name="Kazmierczak K.M."/>
            <person name="Andrzejewski T.M."/>
            <person name="Davidsen T.M."/>
            <person name="Wayne K.J."/>
            <person name="Tettelin H."/>
            <person name="Glass J.I."/>
            <person name="Rusch D."/>
            <person name="Podicherti R."/>
            <person name="Tsui H.-C.T."/>
            <person name="Winkler M.E."/>
        </authorList>
    </citation>
    <scope>NUCLEOTIDE SEQUENCE</scope>
</reference>
<dbReference type="InterPro" id="IPR013786">
    <property type="entry name" value="AcylCoA_DH/ox_N"/>
</dbReference>
<feature type="domain" description="Acyl-CoA dehydrogenase/oxidase C-terminal" evidence="6">
    <location>
        <begin position="226"/>
        <end position="381"/>
    </location>
</feature>
<dbReference type="PANTHER" id="PTHR43292">
    <property type="entry name" value="ACYL-COA DEHYDROGENASE"/>
    <property type="match status" value="1"/>
</dbReference>
<dbReference type="Gene3D" id="2.40.110.10">
    <property type="entry name" value="Butyryl-CoA Dehydrogenase, subunit A, domain 2"/>
    <property type="match status" value="1"/>
</dbReference>
<dbReference type="SUPFAM" id="SSF47203">
    <property type="entry name" value="Acyl-CoA dehydrogenase C-terminal domain-like"/>
    <property type="match status" value="1"/>
</dbReference>
<dbReference type="InterPro" id="IPR037069">
    <property type="entry name" value="AcylCoA_DH/ox_N_sf"/>
</dbReference>
<keyword evidence="3" id="KW-0285">Flavoprotein</keyword>
<proteinExistence type="inferred from homology"/>
<dbReference type="InterPro" id="IPR052161">
    <property type="entry name" value="Mycobact_Acyl-CoA_DH"/>
</dbReference>
<dbReference type="AlphaFoldDB" id="A0A381NGC3"/>
<evidence type="ECO:0000256" key="2">
    <source>
        <dbReference type="ARBA" id="ARBA00009347"/>
    </source>
</evidence>
<sequence length="386" mass="42337">MEIELSPDDLEFRQEVRDFLKDNTAKPGADYSQWRMDFFKNAAAKGGWDVPKWPVEFGGPGWSPTQHYIWEQETVTASLPWDMPFGIGMLAPILMNYGSKEQIDRFLPDIRERSVNWCQGYSEPGAGSDLASLKTKAVLSEDGTHYSVTGTKVWTTMAHMADWMFCLTRTDDTGIKQEGITFLLIPMKQDGIEVTPIITLGGAHSVNMVHITDVKVPVENRIGEEGKGWTYAKGLLQHERTGLAGISRSIVALENLKRQAQSVIRGNATLMDDPAFKSKVAELEVDLLAVEFTELRSLASAASGDDPGPESSILKLKGTEIQQRIQQLTVEAGGIYSAAWGVPVGHKFARSGMAGYLGGRANTIYGGASEVQKDVIAKNVLGLKRS</sequence>
<organism evidence="9">
    <name type="scientific">marine metagenome</name>
    <dbReference type="NCBI Taxonomy" id="408172"/>
    <lineage>
        <taxon>unclassified sequences</taxon>
        <taxon>metagenomes</taxon>
        <taxon>ecological metagenomes</taxon>
    </lineage>
</organism>
<dbReference type="SUPFAM" id="SSF56645">
    <property type="entry name" value="Acyl-CoA dehydrogenase NM domain-like"/>
    <property type="match status" value="1"/>
</dbReference>
<name>A0A381NGC3_9ZZZZ</name>
<dbReference type="Pfam" id="PF00441">
    <property type="entry name" value="Acyl-CoA_dh_1"/>
    <property type="match status" value="1"/>
</dbReference>
<dbReference type="GO" id="GO:0005886">
    <property type="term" value="C:plasma membrane"/>
    <property type="evidence" value="ECO:0007669"/>
    <property type="project" value="TreeGrafter"/>
</dbReference>
<dbReference type="InterPro" id="IPR009075">
    <property type="entry name" value="AcylCo_DH/oxidase_C"/>
</dbReference>
<feature type="domain" description="Acyl-CoA oxidase/dehydrogenase middle" evidence="7">
    <location>
        <begin position="118"/>
        <end position="209"/>
    </location>
</feature>
<evidence type="ECO:0000259" key="8">
    <source>
        <dbReference type="Pfam" id="PF02771"/>
    </source>
</evidence>
<dbReference type="PANTHER" id="PTHR43292:SF3">
    <property type="entry name" value="ACYL-COA DEHYDROGENASE FADE29"/>
    <property type="match status" value="1"/>
</dbReference>
<feature type="domain" description="Acyl-CoA dehydrogenase/oxidase N-terminal" evidence="8">
    <location>
        <begin position="7"/>
        <end position="110"/>
    </location>
</feature>
<evidence type="ECO:0000256" key="5">
    <source>
        <dbReference type="ARBA" id="ARBA00023002"/>
    </source>
</evidence>
<accession>A0A381NGC3</accession>
<evidence type="ECO:0000313" key="9">
    <source>
        <dbReference type="EMBL" id="SUZ53591.1"/>
    </source>
</evidence>
<keyword evidence="5" id="KW-0560">Oxidoreductase</keyword>
<evidence type="ECO:0000256" key="4">
    <source>
        <dbReference type="ARBA" id="ARBA00022827"/>
    </source>
</evidence>
<dbReference type="InterPro" id="IPR006091">
    <property type="entry name" value="Acyl-CoA_Oxase/DH_mid-dom"/>
</dbReference>
<dbReference type="EMBL" id="UINC01000337">
    <property type="protein sequence ID" value="SUZ53591.1"/>
    <property type="molecule type" value="Genomic_DNA"/>
</dbReference>
<dbReference type="InterPro" id="IPR036250">
    <property type="entry name" value="AcylCo_DH-like_C"/>
</dbReference>
<keyword evidence="4" id="KW-0274">FAD</keyword>
<evidence type="ECO:0000256" key="1">
    <source>
        <dbReference type="ARBA" id="ARBA00001974"/>
    </source>
</evidence>
<dbReference type="Gene3D" id="1.10.540.10">
    <property type="entry name" value="Acyl-CoA dehydrogenase/oxidase, N-terminal domain"/>
    <property type="match status" value="1"/>
</dbReference>
<dbReference type="GO" id="GO:0016627">
    <property type="term" value="F:oxidoreductase activity, acting on the CH-CH group of donors"/>
    <property type="evidence" value="ECO:0007669"/>
    <property type="project" value="InterPro"/>
</dbReference>
<dbReference type="InterPro" id="IPR046373">
    <property type="entry name" value="Acyl-CoA_Oxase/DH_mid-dom_sf"/>
</dbReference>
<evidence type="ECO:0000259" key="6">
    <source>
        <dbReference type="Pfam" id="PF00441"/>
    </source>
</evidence>
<dbReference type="Gene3D" id="1.20.140.10">
    <property type="entry name" value="Butyryl-CoA Dehydrogenase, subunit A, domain 3"/>
    <property type="match status" value="1"/>
</dbReference>
<evidence type="ECO:0000256" key="3">
    <source>
        <dbReference type="ARBA" id="ARBA00022630"/>
    </source>
</evidence>
<dbReference type="Pfam" id="PF02770">
    <property type="entry name" value="Acyl-CoA_dh_M"/>
    <property type="match status" value="1"/>
</dbReference>
<protein>
    <recommendedName>
        <fullName evidence="10">Pimeloyl-CoA dehydrogenase large subunit</fullName>
    </recommendedName>
</protein>
<comment type="similarity">
    <text evidence="2">Belongs to the acyl-CoA dehydrogenase family.</text>
</comment>
<evidence type="ECO:0008006" key="10">
    <source>
        <dbReference type="Google" id="ProtNLM"/>
    </source>
</evidence>
<dbReference type="Pfam" id="PF02771">
    <property type="entry name" value="Acyl-CoA_dh_N"/>
    <property type="match status" value="1"/>
</dbReference>